<dbReference type="AlphaFoldDB" id="A0A167PNZ3"/>
<evidence type="ECO:0000256" key="4">
    <source>
        <dbReference type="ARBA" id="ARBA00022448"/>
    </source>
</evidence>
<dbReference type="InterPro" id="IPR036249">
    <property type="entry name" value="Thioredoxin-like_sf"/>
</dbReference>
<dbReference type="EMBL" id="KV440973">
    <property type="protein sequence ID" value="OAD78279.1"/>
    <property type="molecule type" value="Genomic_DNA"/>
</dbReference>
<dbReference type="Proteomes" id="UP000077315">
    <property type="component" value="Unassembled WGS sequence"/>
</dbReference>
<dbReference type="InterPro" id="IPR007741">
    <property type="entry name" value="Ribosomal_mL43/mS25/NADH_DH"/>
</dbReference>
<keyword evidence="5" id="KW-0679">Respiratory chain</keyword>
<dbReference type="PANTHER" id="PTHR12878">
    <property type="entry name" value="NADH-UBIQUINONE OXIDOREDUCTASE B8 SUBUNIT"/>
    <property type="match status" value="1"/>
</dbReference>
<keyword evidence="4" id="KW-0813">Transport</keyword>
<comment type="subcellular location">
    <subcellularLocation>
        <location evidence="2">Mitochondrion inner membrane</location>
        <topology evidence="2">Peripheral membrane protein</topology>
        <orientation evidence="2">Matrix side</orientation>
    </subcellularLocation>
</comment>
<dbReference type="GO" id="GO:0005743">
    <property type="term" value="C:mitochondrial inner membrane"/>
    <property type="evidence" value="ECO:0007669"/>
    <property type="project" value="UniProtKB-SubCell"/>
</dbReference>
<name>A0A167PNZ3_PHYB8</name>
<dbReference type="InParanoid" id="A0A167PNZ3"/>
<dbReference type="SUPFAM" id="SSF52833">
    <property type="entry name" value="Thioredoxin-like"/>
    <property type="match status" value="1"/>
</dbReference>
<comment type="similarity">
    <text evidence="3">Belongs to the complex I NDUFA2 subunit family.</text>
</comment>
<protein>
    <submittedName>
        <fullName evidence="11">NADH dehydrogenase 1 alpha subcomplex subunit 2 NDUFA2</fullName>
    </submittedName>
</protein>
<dbReference type="PANTHER" id="PTHR12878:SF0">
    <property type="entry name" value="NADH DEHYDROGENASE [UBIQUINONE] 1 ALPHA SUBCOMPLEX SUBUNIT 2"/>
    <property type="match status" value="1"/>
</dbReference>
<dbReference type="SMART" id="SM00916">
    <property type="entry name" value="L51_S25_CI-B8"/>
    <property type="match status" value="1"/>
</dbReference>
<evidence type="ECO:0000259" key="10">
    <source>
        <dbReference type="SMART" id="SM00916"/>
    </source>
</evidence>
<evidence type="ECO:0000313" key="12">
    <source>
        <dbReference type="Proteomes" id="UP000077315"/>
    </source>
</evidence>
<evidence type="ECO:0000256" key="5">
    <source>
        <dbReference type="ARBA" id="ARBA00022660"/>
    </source>
</evidence>
<evidence type="ECO:0000256" key="8">
    <source>
        <dbReference type="ARBA" id="ARBA00023128"/>
    </source>
</evidence>
<dbReference type="Gene3D" id="3.40.30.10">
    <property type="entry name" value="Glutaredoxin"/>
    <property type="match status" value="1"/>
</dbReference>
<dbReference type="OrthoDB" id="10250268at2759"/>
<keyword evidence="9" id="KW-0472">Membrane</keyword>
<keyword evidence="7" id="KW-0249">Electron transport</keyword>
<evidence type="ECO:0000256" key="3">
    <source>
        <dbReference type="ARBA" id="ARBA00008939"/>
    </source>
</evidence>
<feature type="domain" description="Ribosomal protein/NADH dehydrogenase" evidence="10">
    <location>
        <begin position="21"/>
        <end position="94"/>
    </location>
</feature>
<accession>A0A167PNZ3</accession>
<evidence type="ECO:0000256" key="1">
    <source>
        <dbReference type="ARBA" id="ARBA00003195"/>
    </source>
</evidence>
<comment type="function">
    <text evidence="1">Accessory subunit of the mitochondrial membrane respiratory chain NADH dehydrogenase (Complex I), that is believed not to be involved in catalysis. Complex I functions in the transfer of electrons from NADH to the respiratory chain. The immediate electron acceptor for the enzyme is believed to be ubiquinone.</text>
</comment>
<dbReference type="VEuPathDB" id="FungiDB:PHYBLDRAFT_24435"/>
<sequence length="94" mass="10334">MSALRSQFGAGLKELRVQFCQTSPSSSGLRDFIAKNYSSIKSANPNLPILIREASGAEARIFARFDKGIEQKIVFQNKASEEIEKTLAQLVKSA</sequence>
<keyword evidence="12" id="KW-1185">Reference proteome</keyword>
<organism evidence="11 12">
    <name type="scientific">Phycomyces blakesleeanus (strain ATCC 8743b / DSM 1359 / FGSC 10004 / NBRC 33097 / NRRL 1555)</name>
    <dbReference type="NCBI Taxonomy" id="763407"/>
    <lineage>
        <taxon>Eukaryota</taxon>
        <taxon>Fungi</taxon>
        <taxon>Fungi incertae sedis</taxon>
        <taxon>Mucoromycota</taxon>
        <taxon>Mucoromycotina</taxon>
        <taxon>Mucoromycetes</taxon>
        <taxon>Mucorales</taxon>
        <taxon>Phycomycetaceae</taxon>
        <taxon>Phycomyces</taxon>
    </lineage>
</organism>
<proteinExistence type="inferred from homology"/>
<dbReference type="RefSeq" id="XP_018296319.1">
    <property type="nucleotide sequence ID" value="XM_018439846.1"/>
</dbReference>
<keyword evidence="8" id="KW-0496">Mitochondrion</keyword>
<dbReference type="InterPro" id="IPR016464">
    <property type="entry name" value="NADH_Ub_cplx-1_asu_su-2"/>
</dbReference>
<dbReference type="Pfam" id="PF05047">
    <property type="entry name" value="L51_S25_CI-B8"/>
    <property type="match status" value="1"/>
</dbReference>
<evidence type="ECO:0000256" key="2">
    <source>
        <dbReference type="ARBA" id="ARBA00004443"/>
    </source>
</evidence>
<reference evidence="12" key="1">
    <citation type="submission" date="2015-06" db="EMBL/GenBank/DDBJ databases">
        <title>Expansion of signal transduction pathways in fungi by whole-genome duplication.</title>
        <authorList>
            <consortium name="DOE Joint Genome Institute"/>
            <person name="Corrochano L.M."/>
            <person name="Kuo A."/>
            <person name="Marcet-Houben M."/>
            <person name="Polaino S."/>
            <person name="Salamov A."/>
            <person name="Villalobos J.M."/>
            <person name="Alvarez M.I."/>
            <person name="Avalos J."/>
            <person name="Benito E.P."/>
            <person name="Benoit I."/>
            <person name="Burger G."/>
            <person name="Camino L.P."/>
            <person name="Canovas D."/>
            <person name="Cerda-Olmedo E."/>
            <person name="Cheng J.-F."/>
            <person name="Dominguez A."/>
            <person name="Elias M."/>
            <person name="Eslava A.P."/>
            <person name="Glaser F."/>
            <person name="Grimwood J."/>
            <person name="Gutierrez G."/>
            <person name="Heitman J."/>
            <person name="Henrissat B."/>
            <person name="Iturriaga E.A."/>
            <person name="Lang B.F."/>
            <person name="Lavin J.L."/>
            <person name="Lee S."/>
            <person name="Li W."/>
            <person name="Lindquist E."/>
            <person name="Lopez-Garcia S."/>
            <person name="Luque E.M."/>
            <person name="Marcos A.T."/>
            <person name="Martin J."/>
            <person name="McCluskey K."/>
            <person name="Medina H.R."/>
            <person name="Miralles-Duran A."/>
            <person name="Miyazaki A."/>
            <person name="Munoz-Torres E."/>
            <person name="Oguiza J.A."/>
            <person name="Ohm R."/>
            <person name="Olmedo M."/>
            <person name="Orejas M."/>
            <person name="Ortiz-Castellanos L."/>
            <person name="Pisabarro A.G."/>
            <person name="Rodriguez-Romero J."/>
            <person name="Ruiz-Herrera J."/>
            <person name="Ruiz-Vazquez R."/>
            <person name="Sanz C."/>
            <person name="Schackwitz W."/>
            <person name="Schmutz J."/>
            <person name="Shahriari M."/>
            <person name="Shelest E."/>
            <person name="Silva-Franco F."/>
            <person name="Soanes D."/>
            <person name="Syed K."/>
            <person name="Tagua V.G."/>
            <person name="Talbot N.J."/>
            <person name="Thon M."/>
            <person name="De vries R.P."/>
            <person name="Wiebenga A."/>
            <person name="Yadav J.S."/>
            <person name="Braun E.L."/>
            <person name="Baker S."/>
            <person name="Garre V."/>
            <person name="Horwitz B."/>
            <person name="Torres-Martinez S."/>
            <person name="Idnurm A."/>
            <person name="Herrera-Estrella A."/>
            <person name="Gabaldon T."/>
            <person name="Grigoriev I.V."/>
        </authorList>
    </citation>
    <scope>NUCLEOTIDE SEQUENCE [LARGE SCALE GENOMIC DNA]</scope>
    <source>
        <strain evidence="12">NRRL 1555(-)</strain>
    </source>
</reference>
<dbReference type="PIRSF" id="PIRSF005822">
    <property type="entry name" value="NDUA2"/>
    <property type="match status" value="1"/>
</dbReference>
<keyword evidence="6" id="KW-0999">Mitochondrion inner membrane</keyword>
<evidence type="ECO:0000256" key="9">
    <source>
        <dbReference type="ARBA" id="ARBA00023136"/>
    </source>
</evidence>
<evidence type="ECO:0000256" key="6">
    <source>
        <dbReference type="ARBA" id="ARBA00022792"/>
    </source>
</evidence>
<dbReference type="GeneID" id="29000752"/>
<dbReference type="STRING" id="763407.A0A167PNZ3"/>
<evidence type="ECO:0000313" key="11">
    <source>
        <dbReference type="EMBL" id="OAD78279.1"/>
    </source>
</evidence>
<evidence type="ECO:0000256" key="7">
    <source>
        <dbReference type="ARBA" id="ARBA00022982"/>
    </source>
</evidence>
<gene>
    <name evidence="11" type="primary">Ndufa2</name>
    <name evidence="11" type="ORF">PHYBLDRAFT_24435</name>
</gene>